<evidence type="ECO:0008006" key="3">
    <source>
        <dbReference type="Google" id="ProtNLM"/>
    </source>
</evidence>
<dbReference type="Proteomes" id="UP000287872">
    <property type="component" value="Unassembled WGS sequence"/>
</dbReference>
<evidence type="ECO:0000313" key="1">
    <source>
        <dbReference type="EMBL" id="GCD12765.1"/>
    </source>
</evidence>
<dbReference type="RefSeq" id="WP_125005716.1">
    <property type="nucleotide sequence ID" value="NZ_BHYK01000041.1"/>
</dbReference>
<sequence>MIIEYNNIVPVCNQYKDFIDSHIDEISVDDVKIKLKLIEKYKDGIDAELLRSPFNTNSQINILIAQNVKDMAAYNINAENISSQENQNILIKEQNGEILLSSEFLIIIRHLKLKGRLEEKDLTLHIKILESLWNHIGNGYYYENKDSVWEELFSYAIDLFNTSQTIDSKIGYDIIQLIKATKHLTNFGAQFEIVAGRIILSEQSLILIHTKLEEMIYHIGGIETLENLFNQELQNKYSSDIDRYLIHRNKSSFGATKESNRVPYNYLINMCGKFLNRGISILTAIGQRKIYQEIIKLSSDYLTVLGLQGYSMYEDMFIHYKDLPEYIYKNIIFENLYIPVQYNPDFVLDILDKLYRPYYDQCMCCEFKFDDYYKVAQTILKKYTFCSTITFEDLRVKLGMNRKTLKSILLEISEPKEQINKSFNQILTATNLFSKPLIRLSKDTYFLVSPHFCGYSLCEIMYQILKKVKGLRLNRKMGVTIEDYVKSKLDSKNIKYYSGHYSLDNDKDKGECDVVLETDKNIIFLEIKKRSLPDTFELADDVEVLSSLGEGMLNAQKQILRHRIYLQKNDTMKLYEKQDKLSPYSVLNWKGRRIVSISICFPEYGFLTNKTLSSKFMESLLFATYHSRDPEKEYKLSKLNKLREQIEILVGELKEGDRKNARTVFFDTLFRSLQQFLYVLGSSSNVEELVENLTRDIYISDGSMDFYASLRSNLH</sequence>
<gene>
    <name evidence="1" type="ORF">Ctaglu_43880</name>
</gene>
<accession>A0A401UT83</accession>
<keyword evidence="2" id="KW-1185">Reference proteome</keyword>
<proteinExistence type="predicted"/>
<evidence type="ECO:0000313" key="2">
    <source>
        <dbReference type="Proteomes" id="UP000287872"/>
    </source>
</evidence>
<name>A0A401UT83_9CLOT</name>
<protein>
    <recommendedName>
        <fullName evidence="3">NERD domain-containing protein</fullName>
    </recommendedName>
</protein>
<dbReference type="EMBL" id="BHYK01000041">
    <property type="protein sequence ID" value="GCD12765.1"/>
    <property type="molecule type" value="Genomic_DNA"/>
</dbReference>
<dbReference type="OrthoDB" id="2060910at2"/>
<dbReference type="AlphaFoldDB" id="A0A401UT83"/>
<comment type="caution">
    <text evidence="1">The sequence shown here is derived from an EMBL/GenBank/DDBJ whole genome shotgun (WGS) entry which is preliminary data.</text>
</comment>
<reference evidence="1 2" key="1">
    <citation type="submission" date="2018-11" db="EMBL/GenBank/DDBJ databases">
        <title>Genome sequencing and assembly of Clostridium tagluense strain A121.</title>
        <authorList>
            <person name="Murakami T."/>
            <person name="Segawa T."/>
            <person name="Shcherbakova V.A."/>
            <person name="Mori H."/>
            <person name="Yoshimura Y."/>
        </authorList>
    </citation>
    <scope>NUCLEOTIDE SEQUENCE [LARGE SCALE GENOMIC DNA]</scope>
    <source>
        <strain evidence="1 2">A121</strain>
    </source>
</reference>
<organism evidence="1 2">
    <name type="scientific">Clostridium tagluense</name>
    <dbReference type="NCBI Taxonomy" id="360422"/>
    <lineage>
        <taxon>Bacteria</taxon>
        <taxon>Bacillati</taxon>
        <taxon>Bacillota</taxon>
        <taxon>Clostridia</taxon>
        <taxon>Eubacteriales</taxon>
        <taxon>Clostridiaceae</taxon>
        <taxon>Clostridium</taxon>
    </lineage>
</organism>